<dbReference type="GO" id="GO:0000155">
    <property type="term" value="F:phosphorelay sensor kinase activity"/>
    <property type="evidence" value="ECO:0007669"/>
    <property type="project" value="InterPro"/>
</dbReference>
<feature type="transmembrane region" description="Helical" evidence="14">
    <location>
        <begin position="28"/>
        <end position="46"/>
    </location>
</feature>
<protein>
    <recommendedName>
        <fullName evidence="3">histidine kinase</fullName>
        <ecNumber evidence="3">2.7.13.3</ecNumber>
    </recommendedName>
</protein>
<evidence type="ECO:0000256" key="5">
    <source>
        <dbReference type="ARBA" id="ARBA00022553"/>
    </source>
</evidence>
<comment type="subcellular location">
    <subcellularLocation>
        <location evidence="2">Cell membrane</location>
        <topology evidence="2">Multi-pass membrane protein</topology>
    </subcellularLocation>
</comment>
<keyword evidence="4" id="KW-1003">Cell membrane</keyword>
<dbReference type="InterPro" id="IPR036890">
    <property type="entry name" value="HATPase_C_sf"/>
</dbReference>
<evidence type="ECO:0000256" key="4">
    <source>
        <dbReference type="ARBA" id="ARBA00022475"/>
    </source>
</evidence>
<evidence type="ECO:0000256" key="7">
    <source>
        <dbReference type="ARBA" id="ARBA00022692"/>
    </source>
</evidence>
<reference evidence="16 17" key="1">
    <citation type="journal article" date="2012" name="Science">
        <title>Ecological populations of bacteria act as socially cohesive units of antibiotic production and resistance.</title>
        <authorList>
            <person name="Cordero O.X."/>
            <person name="Wildschutte H."/>
            <person name="Kirkup B."/>
            <person name="Proehl S."/>
            <person name="Ngo L."/>
            <person name="Hussain F."/>
            <person name="Le Roux F."/>
            <person name="Mincer T."/>
            <person name="Polz M.F."/>
        </authorList>
    </citation>
    <scope>NUCLEOTIDE SEQUENCE [LARGE SCALE GENOMIC DNA]</scope>
    <source>
        <strain evidence="16 17">12E03</strain>
    </source>
</reference>
<keyword evidence="11 14" id="KW-1133">Transmembrane helix</keyword>
<keyword evidence="12" id="KW-0902">Two-component regulatory system</keyword>
<evidence type="ECO:0000313" key="16">
    <source>
        <dbReference type="EMBL" id="OEF85430.1"/>
    </source>
</evidence>
<dbReference type="EC" id="2.7.13.3" evidence="3"/>
<evidence type="ECO:0000256" key="13">
    <source>
        <dbReference type="ARBA" id="ARBA00023136"/>
    </source>
</evidence>
<evidence type="ECO:0000256" key="12">
    <source>
        <dbReference type="ARBA" id="ARBA00023012"/>
    </source>
</evidence>
<gene>
    <name evidence="16" type="ORF">A142_12145</name>
</gene>
<keyword evidence="9 16" id="KW-0418">Kinase</keyword>
<dbReference type="PROSITE" id="PS50109">
    <property type="entry name" value="HIS_KIN"/>
    <property type="match status" value="1"/>
</dbReference>
<dbReference type="Gene3D" id="1.10.287.130">
    <property type="match status" value="1"/>
</dbReference>
<organism evidence="16 17">
    <name type="scientific">Vibrio splendidus 12E03</name>
    <dbReference type="NCBI Taxonomy" id="1191305"/>
    <lineage>
        <taxon>Bacteria</taxon>
        <taxon>Pseudomonadati</taxon>
        <taxon>Pseudomonadota</taxon>
        <taxon>Gammaproteobacteria</taxon>
        <taxon>Vibrionales</taxon>
        <taxon>Vibrionaceae</taxon>
        <taxon>Vibrio</taxon>
    </lineage>
</organism>
<evidence type="ECO:0000256" key="6">
    <source>
        <dbReference type="ARBA" id="ARBA00022679"/>
    </source>
</evidence>
<evidence type="ECO:0000256" key="14">
    <source>
        <dbReference type="SAM" id="Phobius"/>
    </source>
</evidence>
<dbReference type="GO" id="GO:0005886">
    <property type="term" value="C:plasma membrane"/>
    <property type="evidence" value="ECO:0007669"/>
    <property type="project" value="UniProtKB-SubCell"/>
</dbReference>
<keyword evidence="7 14" id="KW-0812">Transmembrane</keyword>
<dbReference type="SMART" id="SM00388">
    <property type="entry name" value="HisKA"/>
    <property type="match status" value="1"/>
</dbReference>
<feature type="transmembrane region" description="Helical" evidence="14">
    <location>
        <begin position="152"/>
        <end position="172"/>
    </location>
</feature>
<name>A0A1E5FBZ3_VIBSP</name>
<comment type="caution">
    <text evidence="16">The sequence shown here is derived from an EMBL/GenBank/DDBJ whole genome shotgun (WGS) entry which is preliminary data.</text>
</comment>
<evidence type="ECO:0000256" key="3">
    <source>
        <dbReference type="ARBA" id="ARBA00012438"/>
    </source>
</evidence>
<accession>A0A1E5FBZ3</accession>
<dbReference type="InterPro" id="IPR050398">
    <property type="entry name" value="HssS/ArlS-like"/>
</dbReference>
<dbReference type="Pfam" id="PF00512">
    <property type="entry name" value="HisKA"/>
    <property type="match status" value="1"/>
</dbReference>
<evidence type="ECO:0000256" key="2">
    <source>
        <dbReference type="ARBA" id="ARBA00004651"/>
    </source>
</evidence>
<keyword evidence="13 14" id="KW-0472">Membrane</keyword>
<dbReference type="CDD" id="cd00082">
    <property type="entry name" value="HisKA"/>
    <property type="match status" value="1"/>
</dbReference>
<evidence type="ECO:0000256" key="8">
    <source>
        <dbReference type="ARBA" id="ARBA00022741"/>
    </source>
</evidence>
<evidence type="ECO:0000259" key="15">
    <source>
        <dbReference type="PROSITE" id="PS50109"/>
    </source>
</evidence>
<evidence type="ECO:0000256" key="10">
    <source>
        <dbReference type="ARBA" id="ARBA00022840"/>
    </source>
</evidence>
<dbReference type="InterPro" id="IPR005467">
    <property type="entry name" value="His_kinase_dom"/>
</dbReference>
<dbReference type="EMBL" id="AJZD02000343">
    <property type="protein sequence ID" value="OEF85430.1"/>
    <property type="molecule type" value="Genomic_DNA"/>
</dbReference>
<dbReference type="OrthoDB" id="9121563at2"/>
<keyword evidence="10" id="KW-0067">ATP-binding</keyword>
<dbReference type="Gene3D" id="3.30.565.10">
    <property type="entry name" value="Histidine kinase-like ATPase, C-terminal domain"/>
    <property type="match status" value="1"/>
</dbReference>
<evidence type="ECO:0000256" key="11">
    <source>
        <dbReference type="ARBA" id="ARBA00022989"/>
    </source>
</evidence>
<dbReference type="SUPFAM" id="SSF47384">
    <property type="entry name" value="Homodimeric domain of signal transducing histidine kinase"/>
    <property type="match status" value="1"/>
</dbReference>
<dbReference type="PANTHER" id="PTHR45528">
    <property type="entry name" value="SENSOR HISTIDINE KINASE CPXA"/>
    <property type="match status" value="1"/>
</dbReference>
<dbReference type="SUPFAM" id="SSF55874">
    <property type="entry name" value="ATPase domain of HSP90 chaperone/DNA topoisomerase II/histidine kinase"/>
    <property type="match status" value="1"/>
</dbReference>
<dbReference type="Proteomes" id="UP000094802">
    <property type="component" value="Unassembled WGS sequence"/>
</dbReference>
<keyword evidence="8" id="KW-0547">Nucleotide-binding</keyword>
<dbReference type="InterPro" id="IPR036097">
    <property type="entry name" value="HisK_dim/P_sf"/>
</dbReference>
<comment type="catalytic activity">
    <reaction evidence="1">
        <text>ATP + protein L-histidine = ADP + protein N-phospho-L-histidine.</text>
        <dbReference type="EC" id="2.7.13.3"/>
    </reaction>
</comment>
<keyword evidence="5" id="KW-0597">Phosphoprotein</keyword>
<dbReference type="RefSeq" id="WP_019820156.1">
    <property type="nucleotide sequence ID" value="NZ_AJZD02000343.1"/>
</dbReference>
<evidence type="ECO:0000256" key="9">
    <source>
        <dbReference type="ARBA" id="ARBA00022777"/>
    </source>
</evidence>
<dbReference type="AlphaFoldDB" id="A0A1E5FBZ3"/>
<evidence type="ECO:0000256" key="1">
    <source>
        <dbReference type="ARBA" id="ARBA00000085"/>
    </source>
</evidence>
<dbReference type="PANTHER" id="PTHR45528:SF1">
    <property type="entry name" value="SENSOR HISTIDINE KINASE CPXA"/>
    <property type="match status" value="1"/>
</dbReference>
<proteinExistence type="predicted"/>
<evidence type="ECO:0000313" key="17">
    <source>
        <dbReference type="Proteomes" id="UP000094802"/>
    </source>
</evidence>
<dbReference type="GO" id="GO:0005524">
    <property type="term" value="F:ATP binding"/>
    <property type="evidence" value="ECO:0007669"/>
    <property type="project" value="UniProtKB-KW"/>
</dbReference>
<sequence>MDKVTDSKHNASRHGDYPSIYRKIRRSFGLMTLVMFGLFWTVIYIAENQMEVISLHHWLDTEANRYTSEYQLLGEEALLPNKNEFSTYWSEREVPNWLARYKEPGFYEHLLGTEDKHFYVFEHPSGKGLMYILFQDDADDYLDDYEWSLHNYTLILGGLTSIFMVLYGIYVVRSLSRPLNQIEKKIGQMHPEQPSFEVETSYAETRHIEQTLLDSKNHISGFFQREEEFNRFASHELRTPIMVIKGSADLLTKVPNQPPVALKAINRLQEASEQMRVLTEMFLLLGKESIDEHHFGHYDLEVEVQNQLLEMAPLFAKQDASYNLDVKGTVTVYAPESFITIVLNNLIKNAFSYSVGDVGIVVTGSQLVITNRHEGNDTYNAGYGCGLVIVQRICERMGWSFETQDDGLQFSTYLDFSADKQAGNR</sequence>
<feature type="domain" description="Histidine kinase" evidence="15">
    <location>
        <begin position="232"/>
        <end position="425"/>
    </location>
</feature>
<keyword evidence="6" id="KW-0808">Transferase</keyword>
<dbReference type="InterPro" id="IPR003661">
    <property type="entry name" value="HisK_dim/P_dom"/>
</dbReference>